<proteinExistence type="predicted"/>
<protein>
    <submittedName>
        <fullName evidence="1">Uncharacterized protein</fullName>
    </submittedName>
</protein>
<evidence type="ECO:0000313" key="2">
    <source>
        <dbReference type="Proteomes" id="UP000828390"/>
    </source>
</evidence>
<reference evidence="1" key="2">
    <citation type="submission" date="2020-11" db="EMBL/GenBank/DDBJ databases">
        <authorList>
            <person name="McCartney M.A."/>
            <person name="Auch B."/>
            <person name="Kono T."/>
            <person name="Mallez S."/>
            <person name="Becker A."/>
            <person name="Gohl D.M."/>
            <person name="Silverstein K.A.T."/>
            <person name="Koren S."/>
            <person name="Bechman K.B."/>
            <person name="Herman A."/>
            <person name="Abrahante J.E."/>
            <person name="Garbe J."/>
        </authorList>
    </citation>
    <scope>NUCLEOTIDE SEQUENCE</scope>
    <source>
        <strain evidence="1">Duluth1</strain>
        <tissue evidence="1">Whole animal</tissue>
    </source>
</reference>
<dbReference type="EMBL" id="JAIWYP010000006">
    <property type="protein sequence ID" value="KAH3806424.1"/>
    <property type="molecule type" value="Genomic_DNA"/>
</dbReference>
<comment type="caution">
    <text evidence="1">The sequence shown here is derived from an EMBL/GenBank/DDBJ whole genome shotgun (WGS) entry which is preliminary data.</text>
</comment>
<organism evidence="1 2">
    <name type="scientific">Dreissena polymorpha</name>
    <name type="common">Zebra mussel</name>
    <name type="synonym">Mytilus polymorpha</name>
    <dbReference type="NCBI Taxonomy" id="45954"/>
    <lineage>
        <taxon>Eukaryota</taxon>
        <taxon>Metazoa</taxon>
        <taxon>Spiralia</taxon>
        <taxon>Lophotrochozoa</taxon>
        <taxon>Mollusca</taxon>
        <taxon>Bivalvia</taxon>
        <taxon>Autobranchia</taxon>
        <taxon>Heteroconchia</taxon>
        <taxon>Euheterodonta</taxon>
        <taxon>Imparidentia</taxon>
        <taxon>Neoheterodontei</taxon>
        <taxon>Myida</taxon>
        <taxon>Dreissenoidea</taxon>
        <taxon>Dreissenidae</taxon>
        <taxon>Dreissena</taxon>
    </lineage>
</organism>
<accession>A0A9D4FW63</accession>
<dbReference type="AlphaFoldDB" id="A0A9D4FW63"/>
<keyword evidence="2" id="KW-1185">Reference proteome</keyword>
<gene>
    <name evidence="1" type="ORF">DPMN_134745</name>
</gene>
<evidence type="ECO:0000313" key="1">
    <source>
        <dbReference type="EMBL" id="KAH3806424.1"/>
    </source>
</evidence>
<name>A0A9D4FW63_DREPO</name>
<reference evidence="1" key="1">
    <citation type="journal article" date="2019" name="bioRxiv">
        <title>The Genome of the Zebra Mussel, Dreissena polymorpha: A Resource for Invasive Species Research.</title>
        <authorList>
            <person name="McCartney M.A."/>
            <person name="Auch B."/>
            <person name="Kono T."/>
            <person name="Mallez S."/>
            <person name="Zhang Y."/>
            <person name="Obille A."/>
            <person name="Becker A."/>
            <person name="Abrahante J.E."/>
            <person name="Garbe J."/>
            <person name="Badalamenti J.P."/>
            <person name="Herman A."/>
            <person name="Mangelson H."/>
            <person name="Liachko I."/>
            <person name="Sullivan S."/>
            <person name="Sone E.D."/>
            <person name="Koren S."/>
            <person name="Silverstein K.A.T."/>
            <person name="Beckman K.B."/>
            <person name="Gohl D.M."/>
        </authorList>
    </citation>
    <scope>NUCLEOTIDE SEQUENCE</scope>
    <source>
        <strain evidence="1">Duluth1</strain>
        <tissue evidence="1">Whole animal</tissue>
    </source>
</reference>
<sequence>MVALRLRVTSTVGNFVLKFPAHCVISRRRDHCVGVNNLHVVSIGRGFASNDVIVRIKHQQVSAHLSPNCIDFSTSAVVQNSTTQQDLTPGRDDRISRGFNWIRCTGTLSLYKVLHLFVILYK</sequence>
<dbReference type="Proteomes" id="UP000828390">
    <property type="component" value="Unassembled WGS sequence"/>
</dbReference>